<gene>
    <name evidence="1" type="ORF">DFJ67_5794</name>
</gene>
<sequence>MLALLGTVVGASVTLFADRVRARRDQNLRRHETLRNAYGTYLGALHTTSEELRAVSLGEHAADVSRQSAARTAFRSAKLNIHREQLVLLAPERAVLAGDEAFRTLRELRDVVAEGGDLQSVEYQQVLDRYQAALGTLRDVMRADLGSPALGHGVTF</sequence>
<organism evidence="1 2">
    <name type="scientific">Asanoa ferruginea</name>
    <dbReference type="NCBI Taxonomy" id="53367"/>
    <lineage>
        <taxon>Bacteria</taxon>
        <taxon>Bacillati</taxon>
        <taxon>Actinomycetota</taxon>
        <taxon>Actinomycetes</taxon>
        <taxon>Micromonosporales</taxon>
        <taxon>Micromonosporaceae</taxon>
        <taxon>Asanoa</taxon>
    </lineage>
</organism>
<dbReference type="Proteomes" id="UP000256913">
    <property type="component" value="Unassembled WGS sequence"/>
</dbReference>
<evidence type="ECO:0000313" key="2">
    <source>
        <dbReference type="Proteomes" id="UP000256913"/>
    </source>
</evidence>
<keyword evidence="2" id="KW-1185">Reference proteome</keyword>
<dbReference type="EMBL" id="QUMQ01000001">
    <property type="protein sequence ID" value="REF99750.1"/>
    <property type="molecule type" value="Genomic_DNA"/>
</dbReference>
<comment type="caution">
    <text evidence="1">The sequence shown here is derived from an EMBL/GenBank/DDBJ whole genome shotgun (WGS) entry which is preliminary data.</text>
</comment>
<dbReference type="AlphaFoldDB" id="A0A3E0A0P1"/>
<reference evidence="1 2" key="1">
    <citation type="submission" date="2018-08" db="EMBL/GenBank/DDBJ databases">
        <title>Sequencing the genomes of 1000 actinobacteria strains.</title>
        <authorList>
            <person name="Klenk H.-P."/>
        </authorList>
    </citation>
    <scope>NUCLEOTIDE SEQUENCE [LARGE SCALE GENOMIC DNA]</scope>
    <source>
        <strain evidence="1 2">DSM 44099</strain>
    </source>
</reference>
<proteinExistence type="predicted"/>
<evidence type="ECO:0000313" key="1">
    <source>
        <dbReference type="EMBL" id="REF99750.1"/>
    </source>
</evidence>
<protein>
    <submittedName>
        <fullName evidence="1">Uncharacterized protein</fullName>
    </submittedName>
</protein>
<name>A0A3E0A0P1_9ACTN</name>
<accession>A0A3E0A0P1</accession>